<reference evidence="2" key="1">
    <citation type="journal article" date="2022" name="Mol. Ecol. Resour.">
        <title>The genomes of chicory, endive, great burdock and yacon provide insights into Asteraceae palaeo-polyploidization history and plant inulin production.</title>
        <authorList>
            <person name="Fan W."/>
            <person name="Wang S."/>
            <person name="Wang H."/>
            <person name="Wang A."/>
            <person name="Jiang F."/>
            <person name="Liu H."/>
            <person name="Zhao H."/>
            <person name="Xu D."/>
            <person name="Zhang Y."/>
        </authorList>
    </citation>
    <scope>NUCLEOTIDE SEQUENCE [LARGE SCALE GENOMIC DNA]</scope>
    <source>
        <strain evidence="2">cv. Niubang</strain>
    </source>
</reference>
<accession>A0ACB9CP48</accession>
<name>A0ACB9CP48_ARCLA</name>
<dbReference type="EMBL" id="CM042050">
    <property type="protein sequence ID" value="KAI3736030.1"/>
    <property type="molecule type" value="Genomic_DNA"/>
</dbReference>
<reference evidence="1 2" key="2">
    <citation type="journal article" date="2022" name="Mol. Ecol. Resour.">
        <title>The genomes of chicory, endive, great burdock and yacon provide insights into Asteraceae paleo-polyploidization history and plant inulin production.</title>
        <authorList>
            <person name="Fan W."/>
            <person name="Wang S."/>
            <person name="Wang H."/>
            <person name="Wang A."/>
            <person name="Jiang F."/>
            <person name="Liu H."/>
            <person name="Zhao H."/>
            <person name="Xu D."/>
            <person name="Zhang Y."/>
        </authorList>
    </citation>
    <scope>NUCLEOTIDE SEQUENCE [LARGE SCALE GENOMIC DNA]</scope>
    <source>
        <strain evidence="2">cv. Niubang</strain>
    </source>
</reference>
<proteinExistence type="predicted"/>
<evidence type="ECO:0000313" key="2">
    <source>
        <dbReference type="Proteomes" id="UP001055879"/>
    </source>
</evidence>
<organism evidence="1 2">
    <name type="scientific">Arctium lappa</name>
    <name type="common">Greater burdock</name>
    <name type="synonym">Lappa major</name>
    <dbReference type="NCBI Taxonomy" id="4217"/>
    <lineage>
        <taxon>Eukaryota</taxon>
        <taxon>Viridiplantae</taxon>
        <taxon>Streptophyta</taxon>
        <taxon>Embryophyta</taxon>
        <taxon>Tracheophyta</taxon>
        <taxon>Spermatophyta</taxon>
        <taxon>Magnoliopsida</taxon>
        <taxon>eudicotyledons</taxon>
        <taxon>Gunneridae</taxon>
        <taxon>Pentapetalae</taxon>
        <taxon>asterids</taxon>
        <taxon>campanulids</taxon>
        <taxon>Asterales</taxon>
        <taxon>Asteraceae</taxon>
        <taxon>Carduoideae</taxon>
        <taxon>Cardueae</taxon>
        <taxon>Arctiinae</taxon>
        <taxon>Arctium</taxon>
    </lineage>
</organism>
<protein>
    <submittedName>
        <fullName evidence="1">Uncharacterized protein</fullName>
    </submittedName>
</protein>
<sequence length="136" mass="15246">MEAFIALCQHHDNKENIPLFLKTHHNKLTPNMTLKKKKMKKNNYRKPLIDITNLLLNSPIHLPETSSSFLRLQSPAICRSKAAGNQMSVEDGCCKSLSCQPRLVEIIRSVGGSMVDDSEVLKNDAGKEVKEAKMNT</sequence>
<dbReference type="Proteomes" id="UP001055879">
    <property type="component" value="Linkage Group LG04"/>
</dbReference>
<keyword evidence="2" id="KW-1185">Reference proteome</keyword>
<gene>
    <name evidence="1" type="ORF">L6452_15561</name>
</gene>
<evidence type="ECO:0000313" key="1">
    <source>
        <dbReference type="EMBL" id="KAI3736030.1"/>
    </source>
</evidence>
<comment type="caution">
    <text evidence="1">The sequence shown here is derived from an EMBL/GenBank/DDBJ whole genome shotgun (WGS) entry which is preliminary data.</text>
</comment>